<protein>
    <submittedName>
        <fullName evidence="1">Uncharacterized protein</fullName>
    </submittedName>
</protein>
<dbReference type="Proteomes" id="UP001062846">
    <property type="component" value="Chromosome 12"/>
</dbReference>
<organism evidence="1 2">
    <name type="scientific">Rhododendron molle</name>
    <name type="common">Chinese azalea</name>
    <name type="synonym">Azalea mollis</name>
    <dbReference type="NCBI Taxonomy" id="49168"/>
    <lineage>
        <taxon>Eukaryota</taxon>
        <taxon>Viridiplantae</taxon>
        <taxon>Streptophyta</taxon>
        <taxon>Embryophyta</taxon>
        <taxon>Tracheophyta</taxon>
        <taxon>Spermatophyta</taxon>
        <taxon>Magnoliopsida</taxon>
        <taxon>eudicotyledons</taxon>
        <taxon>Gunneridae</taxon>
        <taxon>Pentapetalae</taxon>
        <taxon>asterids</taxon>
        <taxon>Ericales</taxon>
        <taxon>Ericaceae</taxon>
        <taxon>Ericoideae</taxon>
        <taxon>Rhodoreae</taxon>
        <taxon>Rhododendron</taxon>
    </lineage>
</organism>
<evidence type="ECO:0000313" key="1">
    <source>
        <dbReference type="EMBL" id="KAI8529636.1"/>
    </source>
</evidence>
<name>A0ACC0LM79_RHOML</name>
<evidence type="ECO:0000313" key="2">
    <source>
        <dbReference type="Proteomes" id="UP001062846"/>
    </source>
</evidence>
<keyword evidence="2" id="KW-1185">Reference proteome</keyword>
<accession>A0ACC0LM79</accession>
<dbReference type="EMBL" id="CM046399">
    <property type="protein sequence ID" value="KAI8529636.1"/>
    <property type="molecule type" value="Genomic_DNA"/>
</dbReference>
<comment type="caution">
    <text evidence="1">The sequence shown here is derived from an EMBL/GenBank/DDBJ whole genome shotgun (WGS) entry which is preliminary data.</text>
</comment>
<reference evidence="1" key="1">
    <citation type="submission" date="2022-02" db="EMBL/GenBank/DDBJ databases">
        <title>Plant Genome Project.</title>
        <authorList>
            <person name="Zhang R.-G."/>
        </authorList>
    </citation>
    <scope>NUCLEOTIDE SEQUENCE</scope>
    <source>
        <strain evidence="1">AT1</strain>
    </source>
</reference>
<sequence length="98" mass="11040">MNLQFFVPSVVNDRIVVSSPEEVVDLGALQETPSRPTILGKKSGSAFQRKEAEGRERARMIPMDSGPFGFKTCIALYIWVLSPNENCIFNPFVWLQVH</sequence>
<gene>
    <name evidence="1" type="ORF">RHMOL_Rhmol12G0240200</name>
</gene>
<proteinExistence type="predicted"/>